<reference evidence="2" key="1">
    <citation type="journal article" date="2021" name="Nat. Commun.">
        <title>Genetic determinants of endophytism in the Arabidopsis root mycobiome.</title>
        <authorList>
            <person name="Mesny F."/>
            <person name="Miyauchi S."/>
            <person name="Thiergart T."/>
            <person name="Pickel B."/>
            <person name="Atanasova L."/>
            <person name="Karlsson M."/>
            <person name="Huettel B."/>
            <person name="Barry K.W."/>
            <person name="Haridas S."/>
            <person name="Chen C."/>
            <person name="Bauer D."/>
            <person name="Andreopoulos W."/>
            <person name="Pangilinan J."/>
            <person name="LaButti K."/>
            <person name="Riley R."/>
            <person name="Lipzen A."/>
            <person name="Clum A."/>
            <person name="Drula E."/>
            <person name="Henrissat B."/>
            <person name="Kohler A."/>
            <person name="Grigoriev I.V."/>
            <person name="Martin F.M."/>
            <person name="Hacquard S."/>
        </authorList>
    </citation>
    <scope>NUCLEOTIDE SEQUENCE</scope>
    <source>
        <strain evidence="2">FSSC 5 MPI-SDFR-AT-0091</strain>
    </source>
</reference>
<feature type="compositionally biased region" description="Basic residues" evidence="1">
    <location>
        <begin position="1"/>
        <end position="10"/>
    </location>
</feature>
<evidence type="ECO:0000313" key="2">
    <source>
        <dbReference type="EMBL" id="KAH7248322.1"/>
    </source>
</evidence>
<name>A0A9P9K3W6_FUSSL</name>
<comment type="caution">
    <text evidence="2">The sequence shown here is derived from an EMBL/GenBank/DDBJ whole genome shotgun (WGS) entry which is preliminary data.</text>
</comment>
<feature type="compositionally biased region" description="Low complexity" evidence="1">
    <location>
        <begin position="206"/>
        <end position="224"/>
    </location>
</feature>
<dbReference type="OrthoDB" id="4847963at2759"/>
<feature type="region of interest" description="Disordered" evidence="1">
    <location>
        <begin position="203"/>
        <end position="231"/>
    </location>
</feature>
<evidence type="ECO:0000256" key="1">
    <source>
        <dbReference type="SAM" id="MobiDB-lite"/>
    </source>
</evidence>
<dbReference type="EMBL" id="JAGTJS010000014">
    <property type="protein sequence ID" value="KAH7248322.1"/>
    <property type="molecule type" value="Genomic_DNA"/>
</dbReference>
<dbReference type="Proteomes" id="UP000736672">
    <property type="component" value="Unassembled WGS sequence"/>
</dbReference>
<organism evidence="2 3">
    <name type="scientific">Fusarium solani</name>
    <name type="common">Filamentous fungus</name>
    <dbReference type="NCBI Taxonomy" id="169388"/>
    <lineage>
        <taxon>Eukaryota</taxon>
        <taxon>Fungi</taxon>
        <taxon>Dikarya</taxon>
        <taxon>Ascomycota</taxon>
        <taxon>Pezizomycotina</taxon>
        <taxon>Sordariomycetes</taxon>
        <taxon>Hypocreomycetidae</taxon>
        <taxon>Hypocreales</taxon>
        <taxon>Nectriaceae</taxon>
        <taxon>Fusarium</taxon>
        <taxon>Fusarium solani species complex</taxon>
    </lineage>
</organism>
<dbReference type="AlphaFoldDB" id="A0A9P9K3W6"/>
<accession>A0A9P9K3W6</accession>
<feature type="region of interest" description="Disordered" evidence="1">
    <location>
        <begin position="1"/>
        <end position="25"/>
    </location>
</feature>
<protein>
    <submittedName>
        <fullName evidence="2">Uncharacterized protein</fullName>
    </submittedName>
</protein>
<keyword evidence="3" id="KW-1185">Reference proteome</keyword>
<feature type="region of interest" description="Disordered" evidence="1">
    <location>
        <begin position="76"/>
        <end position="182"/>
    </location>
</feature>
<gene>
    <name evidence="2" type="ORF">B0J15DRAFT_562619</name>
</gene>
<proteinExistence type="predicted"/>
<sequence length="365" mass="40118">MARQYARKPQTHTTQQKTLARRRGDTLKRKAISLGQDAAIPCYVLFYNPTHKEWHRGLWKPPGWGDVDLNQVMDDIDERERNPPPPRPIRGRKPKKQPTETAKEQMSPSRPLRRSQRNKDSRSIHEQVTLPSEGMDVDAEVDTTPHTMDSPLCAVDPTDSPLCAVDPIDSPPRAATPRSPIQDDDLASSLAISTDDQTTWEAAGTARPAAGIGEAEPAASGGSSDMSHFQSQVPLDSDMSNLHLSNSYPSCLVSNVPIQEGCGSLASAICQDHPGFAAPVPAEFECRPAFPEQPSPQFSLAPWPIDTSIRTETVRYEPQSDLLGMSFRFVNLCNMIRRGQETQAETLPHGTEYYTPAMTPSAIAA</sequence>
<evidence type="ECO:0000313" key="3">
    <source>
        <dbReference type="Proteomes" id="UP000736672"/>
    </source>
</evidence>